<protein>
    <recommendedName>
        <fullName evidence="9">GPR158/179 extracellular domain-containing protein</fullName>
    </recommendedName>
</protein>
<dbReference type="InterPro" id="IPR043458">
    <property type="entry name" value="GPR158/179"/>
</dbReference>
<evidence type="ECO:0000259" key="9">
    <source>
        <dbReference type="Pfam" id="PF22572"/>
    </source>
</evidence>
<evidence type="ECO:0000256" key="7">
    <source>
        <dbReference type="ARBA" id="ARBA00023180"/>
    </source>
</evidence>
<proteinExistence type="inferred from homology"/>
<keyword evidence="8" id="KW-0807">Transducer</keyword>
<evidence type="ECO:0000256" key="3">
    <source>
        <dbReference type="ARBA" id="ARBA00022475"/>
    </source>
</evidence>
<evidence type="ECO:0000256" key="4">
    <source>
        <dbReference type="ARBA" id="ARBA00022729"/>
    </source>
</evidence>
<dbReference type="PANTHER" id="PTHR32546:SF26">
    <property type="entry name" value="SMOG, ISOFORM D"/>
    <property type="match status" value="1"/>
</dbReference>
<keyword evidence="3" id="KW-1003">Cell membrane</keyword>
<dbReference type="GO" id="GO:0004930">
    <property type="term" value="F:G protein-coupled receptor activity"/>
    <property type="evidence" value="ECO:0007669"/>
    <property type="project" value="UniProtKB-KW"/>
</dbReference>
<dbReference type="CDD" id="cd00054">
    <property type="entry name" value="EGF_CA"/>
    <property type="match status" value="1"/>
</dbReference>
<evidence type="ECO:0000256" key="6">
    <source>
        <dbReference type="ARBA" id="ARBA00023170"/>
    </source>
</evidence>
<dbReference type="Pfam" id="PF22572">
    <property type="entry name" value="GPR158_179_EC"/>
    <property type="match status" value="1"/>
</dbReference>
<dbReference type="PANTHER" id="PTHR32546">
    <property type="entry name" value="G-PROTEIN COUPLED RECEPTOR 158-RELATED"/>
    <property type="match status" value="1"/>
</dbReference>
<sequence length="441" mass="52419">NTTECEPLDGWGFRRGAYQCRCRPHTHLPFYIRRPYLGEIIERSTEEEYKSNFDCSKTNWLHKIPVQRDVLSETYREQMLLTYEEYRNVSESDFKPLHTKRTNIHHVLNFIRSMDWVKCLDYSAEDLVLPGEFAYNADKQFVNEARMAVRLANFISAFLQINDPKALYSEKRLVDKPLTEDQMIAETVALVIGNSKIQSAGMYWDRNKFVNRTFFAPFAYKQQRIDRKFFVEDLARLWNTSEVYTKKSWFRDLKHRWSVTNDNLEKFTVEMHIRHSELGEFLQKFENYPLTYYAAKLEHGIWSEPFYDCKGRFPQWILTYAVPFFGYDSIKARREFKGVVAVNMNLLDLDINQCSDEEYVPNKFRNTHKCDQKSSTCVPLMGRGYDVGGYKCECLQGFEYPLEDPITYVDGQLLESEFWNVVNRNASRFDMLKCRLQTDRY</sequence>
<evidence type="ECO:0000256" key="1">
    <source>
        <dbReference type="ARBA" id="ARBA00004651"/>
    </source>
</evidence>
<feature type="non-terminal residue" evidence="10">
    <location>
        <position position="1"/>
    </location>
</feature>
<keyword evidence="5" id="KW-0297">G-protein coupled receptor</keyword>
<dbReference type="AlphaFoldDB" id="A0A1B6FPV2"/>
<dbReference type="EMBL" id="GECZ01017524">
    <property type="protein sequence ID" value="JAS52245.1"/>
    <property type="molecule type" value="Transcribed_RNA"/>
</dbReference>
<reference evidence="10" key="1">
    <citation type="submission" date="2015-11" db="EMBL/GenBank/DDBJ databases">
        <title>De novo transcriptome assembly of four potential Pierce s Disease insect vectors from Arizona vineyards.</title>
        <authorList>
            <person name="Tassone E.E."/>
        </authorList>
    </citation>
    <scope>NUCLEOTIDE SEQUENCE</scope>
</reference>
<keyword evidence="4" id="KW-0732">Signal</keyword>
<keyword evidence="7" id="KW-0325">Glycoprotein</keyword>
<comment type="similarity">
    <text evidence="2">Belongs to the G-protein coupled receptor 3 family.</text>
</comment>
<evidence type="ECO:0000256" key="5">
    <source>
        <dbReference type="ARBA" id="ARBA00023040"/>
    </source>
</evidence>
<organism evidence="10">
    <name type="scientific">Cuerna arida</name>
    <dbReference type="NCBI Taxonomy" id="1464854"/>
    <lineage>
        <taxon>Eukaryota</taxon>
        <taxon>Metazoa</taxon>
        <taxon>Ecdysozoa</taxon>
        <taxon>Arthropoda</taxon>
        <taxon>Hexapoda</taxon>
        <taxon>Insecta</taxon>
        <taxon>Pterygota</taxon>
        <taxon>Neoptera</taxon>
        <taxon>Paraneoptera</taxon>
        <taxon>Hemiptera</taxon>
        <taxon>Auchenorrhyncha</taxon>
        <taxon>Membracoidea</taxon>
        <taxon>Cicadellidae</taxon>
        <taxon>Cicadellinae</taxon>
        <taxon>Proconiini</taxon>
        <taxon>Cuerna</taxon>
    </lineage>
</organism>
<keyword evidence="3" id="KW-0472">Membrane</keyword>
<evidence type="ECO:0000256" key="8">
    <source>
        <dbReference type="ARBA" id="ARBA00023224"/>
    </source>
</evidence>
<gene>
    <name evidence="10" type="ORF">g.46217</name>
</gene>
<dbReference type="Gene3D" id="3.30.450.20">
    <property type="entry name" value="PAS domain"/>
    <property type="match status" value="1"/>
</dbReference>
<evidence type="ECO:0000256" key="2">
    <source>
        <dbReference type="ARBA" id="ARBA00007242"/>
    </source>
</evidence>
<accession>A0A1B6FPV2</accession>
<comment type="subcellular location">
    <subcellularLocation>
        <location evidence="1">Cell membrane</location>
        <topology evidence="1">Multi-pass membrane protein</topology>
    </subcellularLocation>
</comment>
<keyword evidence="6" id="KW-0675">Receptor</keyword>
<dbReference type="InterPro" id="IPR054714">
    <property type="entry name" value="GPR158_179_extracellular"/>
</dbReference>
<dbReference type="GO" id="GO:0005886">
    <property type="term" value="C:plasma membrane"/>
    <property type="evidence" value="ECO:0007669"/>
    <property type="project" value="UniProtKB-SubCell"/>
</dbReference>
<name>A0A1B6FPV2_9HEMI</name>
<feature type="domain" description="GPR158/179 extracellular" evidence="9">
    <location>
        <begin position="302"/>
        <end position="398"/>
    </location>
</feature>
<evidence type="ECO:0000313" key="10">
    <source>
        <dbReference type="EMBL" id="JAS52245.1"/>
    </source>
</evidence>